<evidence type="ECO:0000313" key="5">
    <source>
        <dbReference type="Proteomes" id="UP000594263"/>
    </source>
</evidence>
<comment type="similarity">
    <text evidence="1">Belongs to the Gfo/Idh/MocA family.</text>
</comment>
<dbReference type="InterPro" id="IPR055170">
    <property type="entry name" value="GFO_IDH_MocA-like_dom"/>
</dbReference>
<name>A0A7N0THB5_KALFE</name>
<dbReference type="Pfam" id="PF01408">
    <property type="entry name" value="GFO_IDH_MocA"/>
    <property type="match status" value="1"/>
</dbReference>
<organism evidence="4 5">
    <name type="scientific">Kalanchoe fedtschenkoi</name>
    <name type="common">Lavender scallops</name>
    <name type="synonym">South American air plant</name>
    <dbReference type="NCBI Taxonomy" id="63787"/>
    <lineage>
        <taxon>Eukaryota</taxon>
        <taxon>Viridiplantae</taxon>
        <taxon>Streptophyta</taxon>
        <taxon>Embryophyta</taxon>
        <taxon>Tracheophyta</taxon>
        <taxon>Spermatophyta</taxon>
        <taxon>Magnoliopsida</taxon>
        <taxon>eudicotyledons</taxon>
        <taxon>Gunneridae</taxon>
        <taxon>Pentapetalae</taxon>
        <taxon>Saxifragales</taxon>
        <taxon>Crassulaceae</taxon>
        <taxon>Kalanchoe</taxon>
    </lineage>
</organism>
<dbReference type="PANTHER" id="PTHR42840:SF5">
    <property type="entry name" value="NAD(P)-BINDING ROSSMANN-FOLD SUPERFAMILY PROTEIN"/>
    <property type="match status" value="1"/>
</dbReference>
<dbReference type="OMA" id="IWVGMDE"/>
<dbReference type="EnsemblPlants" id="Kaladp0037s0264.1.v1.1">
    <property type="protein sequence ID" value="Kaladp0037s0264.1.v1.1"/>
    <property type="gene ID" value="Kaladp0037s0264.v1.1"/>
</dbReference>
<keyword evidence="5" id="KW-1185">Reference proteome</keyword>
<evidence type="ECO:0000259" key="2">
    <source>
        <dbReference type="Pfam" id="PF01408"/>
    </source>
</evidence>
<evidence type="ECO:0000313" key="4">
    <source>
        <dbReference type="EnsemblPlants" id="Kaladp0037s0264.1.v1.1"/>
    </source>
</evidence>
<dbReference type="Gene3D" id="3.30.360.10">
    <property type="entry name" value="Dihydrodipicolinate Reductase, domain 2"/>
    <property type="match status" value="1"/>
</dbReference>
<accession>A0A7N0THB5</accession>
<dbReference type="AlphaFoldDB" id="A0A7N0THB5"/>
<dbReference type="Gene3D" id="3.40.50.720">
    <property type="entry name" value="NAD(P)-binding Rossmann-like Domain"/>
    <property type="match status" value="1"/>
</dbReference>
<dbReference type="GO" id="GO:0016491">
    <property type="term" value="F:oxidoreductase activity"/>
    <property type="evidence" value="ECO:0007669"/>
    <property type="project" value="TreeGrafter"/>
</dbReference>
<feature type="domain" description="GFO/IDH/MocA-like oxidoreductase" evidence="3">
    <location>
        <begin position="156"/>
        <end position="265"/>
    </location>
</feature>
<feature type="domain" description="Gfo/Idh/MocA-like oxidoreductase N-terminal" evidence="2">
    <location>
        <begin position="6"/>
        <end position="117"/>
    </location>
</feature>
<protein>
    <submittedName>
        <fullName evidence="4">Uncharacterized protein</fullName>
    </submittedName>
</protein>
<evidence type="ECO:0000256" key="1">
    <source>
        <dbReference type="ARBA" id="ARBA00010928"/>
    </source>
</evidence>
<dbReference type="InterPro" id="IPR000683">
    <property type="entry name" value="Gfo/Idh/MocA-like_OxRdtase_N"/>
</dbReference>
<dbReference type="InterPro" id="IPR036291">
    <property type="entry name" value="NAD(P)-bd_dom_sf"/>
</dbReference>
<proteinExistence type="inferred from homology"/>
<dbReference type="GO" id="GO:0006740">
    <property type="term" value="P:NADPH regeneration"/>
    <property type="evidence" value="ECO:0007669"/>
    <property type="project" value="TreeGrafter"/>
</dbReference>
<dbReference type="PANTHER" id="PTHR42840">
    <property type="entry name" value="NAD(P)-BINDING ROSSMANN-FOLD SUPERFAMILY PROTEIN-RELATED"/>
    <property type="match status" value="1"/>
</dbReference>
<dbReference type="Gramene" id="Kaladp0037s0264.1.v1.1">
    <property type="protein sequence ID" value="Kaladp0037s0264.1.v1.1"/>
    <property type="gene ID" value="Kaladp0037s0264.v1.1"/>
</dbReference>
<dbReference type="FunFam" id="3.40.50.720:FF:000402">
    <property type="entry name" value="NAD-dependent dihydrogenase, Gfo/Idh/MocA family"/>
    <property type="match status" value="1"/>
</dbReference>
<dbReference type="GO" id="GO:0005737">
    <property type="term" value="C:cytoplasm"/>
    <property type="evidence" value="ECO:0007669"/>
    <property type="project" value="TreeGrafter"/>
</dbReference>
<sequence length="356" mass="38844">MTSPQIAILGAGTFVKTQYIPRLAEISHLFFLKSIWSRTQESAQAAVDIARNHFPQVECKWGDSGLKDILSDASILGVAVVLAGQAQVDFSLRLLKEGKHVLQEKPAASSISEVEAALSQYNSIFAESPSRPIWAVAENYRFEPIFAESKKLMPHIGEMMSVQVIVEGSMNSSNPYFASTWRRNFAGGFILDMGVHFIAGLRMLVGCELESVSALTSHVDLSLPPPDNISSLFKLENGCSGVFQMIVASRSPKITWRVVGLTGTLQIERGSKDGKQGYTVSLYNSDGQCTSYFYPFSGVTEELKAFIHDISNFKAGSSFEADPRLSFAEGARDVAVLDAMLESAGKGGNLVHVRKF</sequence>
<dbReference type="Pfam" id="PF22725">
    <property type="entry name" value="GFO_IDH_MocA_C3"/>
    <property type="match status" value="1"/>
</dbReference>
<dbReference type="SUPFAM" id="SSF51735">
    <property type="entry name" value="NAD(P)-binding Rossmann-fold domains"/>
    <property type="match status" value="1"/>
</dbReference>
<reference evidence="4" key="1">
    <citation type="submission" date="2021-01" db="UniProtKB">
        <authorList>
            <consortium name="EnsemblPlants"/>
        </authorList>
    </citation>
    <scope>IDENTIFICATION</scope>
</reference>
<evidence type="ECO:0000259" key="3">
    <source>
        <dbReference type="Pfam" id="PF22725"/>
    </source>
</evidence>
<dbReference type="Proteomes" id="UP000594263">
    <property type="component" value="Unplaced"/>
</dbReference>
<dbReference type="SUPFAM" id="SSF55347">
    <property type="entry name" value="Glyceraldehyde-3-phosphate dehydrogenase-like, C-terminal domain"/>
    <property type="match status" value="1"/>
</dbReference>
<dbReference type="GO" id="GO:0000166">
    <property type="term" value="F:nucleotide binding"/>
    <property type="evidence" value="ECO:0007669"/>
    <property type="project" value="InterPro"/>
</dbReference>